<dbReference type="PANTHER" id="PTHR46060:SF1">
    <property type="entry name" value="MARINER MOS1 TRANSPOSASE-LIKE PROTEIN"/>
    <property type="match status" value="1"/>
</dbReference>
<organism evidence="1 2">
    <name type="scientific">Euphydryas editha</name>
    <name type="common">Edith's checkerspot</name>
    <dbReference type="NCBI Taxonomy" id="104508"/>
    <lineage>
        <taxon>Eukaryota</taxon>
        <taxon>Metazoa</taxon>
        <taxon>Ecdysozoa</taxon>
        <taxon>Arthropoda</taxon>
        <taxon>Hexapoda</taxon>
        <taxon>Insecta</taxon>
        <taxon>Pterygota</taxon>
        <taxon>Neoptera</taxon>
        <taxon>Endopterygota</taxon>
        <taxon>Lepidoptera</taxon>
        <taxon>Glossata</taxon>
        <taxon>Ditrysia</taxon>
        <taxon>Papilionoidea</taxon>
        <taxon>Nymphalidae</taxon>
        <taxon>Nymphalinae</taxon>
        <taxon>Euphydryas</taxon>
    </lineage>
</organism>
<gene>
    <name evidence="1" type="ORF">EEDITHA_LOCUS15762</name>
</gene>
<dbReference type="AlphaFoldDB" id="A0AAU9USU8"/>
<dbReference type="InterPro" id="IPR001888">
    <property type="entry name" value="Transposase_1"/>
</dbReference>
<dbReference type="Pfam" id="PF01359">
    <property type="entry name" value="Transposase_1"/>
    <property type="match status" value="1"/>
</dbReference>
<keyword evidence="2" id="KW-1185">Reference proteome</keyword>
<proteinExistence type="predicted"/>
<dbReference type="Gene3D" id="3.30.420.10">
    <property type="entry name" value="Ribonuclease H-like superfamily/Ribonuclease H"/>
    <property type="match status" value="1"/>
</dbReference>
<comment type="caution">
    <text evidence="1">The sequence shown here is derived from an EMBL/GenBank/DDBJ whole genome shotgun (WGS) entry which is preliminary data.</text>
</comment>
<accession>A0AAU9USU8</accession>
<dbReference type="EMBL" id="CAKOGL010000023">
    <property type="protein sequence ID" value="CAH2100956.1"/>
    <property type="molecule type" value="Genomic_DNA"/>
</dbReference>
<dbReference type="GO" id="GO:0003676">
    <property type="term" value="F:nucleic acid binding"/>
    <property type="evidence" value="ECO:0007669"/>
    <property type="project" value="InterPro"/>
</dbReference>
<evidence type="ECO:0008006" key="3">
    <source>
        <dbReference type="Google" id="ProtNLM"/>
    </source>
</evidence>
<sequence length="101" mass="12106">MNPDVDVQWKFFFYCDFLEDQRTINSQYYSEMLEHKVRPAIRRKRRGLLSKGVILQHDNAHPHTAQLTRDKLQELGWEVLPHPAYSPDLAPSDFYRAEYIR</sequence>
<reference evidence="1" key="1">
    <citation type="submission" date="2022-03" db="EMBL/GenBank/DDBJ databases">
        <authorList>
            <person name="Tunstrom K."/>
        </authorList>
    </citation>
    <scope>NUCLEOTIDE SEQUENCE</scope>
</reference>
<evidence type="ECO:0000313" key="2">
    <source>
        <dbReference type="Proteomes" id="UP001153954"/>
    </source>
</evidence>
<protein>
    <recommendedName>
        <fullName evidence="3">Histone-lysine N-methyltransferase SETMAR</fullName>
    </recommendedName>
</protein>
<evidence type="ECO:0000313" key="1">
    <source>
        <dbReference type="EMBL" id="CAH2100956.1"/>
    </source>
</evidence>
<dbReference type="PANTHER" id="PTHR46060">
    <property type="entry name" value="MARINER MOS1 TRANSPOSASE-LIKE PROTEIN"/>
    <property type="match status" value="1"/>
</dbReference>
<dbReference type="InterPro" id="IPR052709">
    <property type="entry name" value="Transposase-MT_Hybrid"/>
</dbReference>
<dbReference type="InterPro" id="IPR036397">
    <property type="entry name" value="RNaseH_sf"/>
</dbReference>
<name>A0AAU9USU8_EUPED</name>
<dbReference type="Proteomes" id="UP001153954">
    <property type="component" value="Unassembled WGS sequence"/>
</dbReference>